<feature type="transmembrane region" description="Helical" evidence="8">
    <location>
        <begin position="67"/>
        <end position="93"/>
    </location>
</feature>
<dbReference type="InterPro" id="IPR000515">
    <property type="entry name" value="MetI-like"/>
</dbReference>
<feature type="transmembrane region" description="Helical" evidence="8">
    <location>
        <begin position="235"/>
        <end position="257"/>
    </location>
</feature>
<accession>A0ABW4S173</accession>
<keyword evidence="6 8" id="KW-1133">Transmembrane helix</keyword>
<comment type="similarity">
    <text evidence="8">Belongs to the binding-protein-dependent transport system permease family.</text>
</comment>
<comment type="subcellular location">
    <subcellularLocation>
        <location evidence="1">Cell inner membrane</location>
        <topology evidence="1">Multi-pass membrane protein</topology>
    </subcellularLocation>
    <subcellularLocation>
        <location evidence="8">Cell membrane</location>
        <topology evidence="8">Multi-pass membrane protein</topology>
    </subcellularLocation>
</comment>
<reference evidence="11" key="1">
    <citation type="journal article" date="2019" name="Int. J. Syst. Evol. Microbiol.">
        <title>The Global Catalogue of Microorganisms (GCM) 10K type strain sequencing project: providing services to taxonomists for standard genome sequencing and annotation.</title>
        <authorList>
            <consortium name="The Broad Institute Genomics Platform"/>
            <consortium name="The Broad Institute Genome Sequencing Center for Infectious Disease"/>
            <person name="Wu L."/>
            <person name="Ma J."/>
        </authorList>
    </citation>
    <scope>NUCLEOTIDE SEQUENCE [LARGE SCALE GENOMIC DNA]</scope>
    <source>
        <strain evidence="11">CGMCC 4.7242</strain>
    </source>
</reference>
<keyword evidence="3" id="KW-1003">Cell membrane</keyword>
<organism evidence="10 11">
    <name type="scientific">Halodurantibacterium flavum</name>
    <dbReference type="NCBI Taxonomy" id="1382802"/>
    <lineage>
        <taxon>Bacteria</taxon>
        <taxon>Pseudomonadati</taxon>
        <taxon>Pseudomonadota</taxon>
        <taxon>Alphaproteobacteria</taxon>
        <taxon>Rhodobacterales</taxon>
        <taxon>Paracoccaceae</taxon>
        <taxon>Halodurantibacterium</taxon>
    </lineage>
</organism>
<evidence type="ECO:0000256" key="2">
    <source>
        <dbReference type="ARBA" id="ARBA00022448"/>
    </source>
</evidence>
<dbReference type="CDD" id="cd06261">
    <property type="entry name" value="TM_PBP2"/>
    <property type="match status" value="1"/>
</dbReference>
<keyword evidence="7 8" id="KW-0472">Membrane</keyword>
<keyword evidence="5 8" id="KW-0812">Transmembrane</keyword>
<keyword evidence="11" id="KW-1185">Reference proteome</keyword>
<proteinExistence type="inferred from homology"/>
<name>A0ABW4S173_9RHOB</name>
<dbReference type="EMBL" id="JBHUGH010000001">
    <property type="protein sequence ID" value="MFD1910662.1"/>
    <property type="molecule type" value="Genomic_DNA"/>
</dbReference>
<evidence type="ECO:0000313" key="11">
    <source>
        <dbReference type="Proteomes" id="UP001597353"/>
    </source>
</evidence>
<feature type="domain" description="ABC transmembrane type-1" evidence="9">
    <location>
        <begin position="67"/>
        <end position="255"/>
    </location>
</feature>
<keyword evidence="4" id="KW-0997">Cell inner membrane</keyword>
<comment type="caution">
    <text evidence="10">The sequence shown here is derived from an EMBL/GenBank/DDBJ whole genome shotgun (WGS) entry which is preliminary data.</text>
</comment>
<evidence type="ECO:0000313" key="10">
    <source>
        <dbReference type="EMBL" id="MFD1910662.1"/>
    </source>
</evidence>
<feature type="transmembrane region" description="Helical" evidence="8">
    <location>
        <begin position="191"/>
        <end position="215"/>
    </location>
</feature>
<dbReference type="Gene3D" id="1.10.3720.10">
    <property type="entry name" value="MetI-like"/>
    <property type="match status" value="1"/>
</dbReference>
<evidence type="ECO:0000256" key="4">
    <source>
        <dbReference type="ARBA" id="ARBA00022519"/>
    </source>
</evidence>
<evidence type="ECO:0000256" key="3">
    <source>
        <dbReference type="ARBA" id="ARBA00022475"/>
    </source>
</evidence>
<evidence type="ECO:0000256" key="1">
    <source>
        <dbReference type="ARBA" id="ARBA00004429"/>
    </source>
</evidence>
<evidence type="ECO:0000256" key="5">
    <source>
        <dbReference type="ARBA" id="ARBA00022692"/>
    </source>
</evidence>
<dbReference type="SUPFAM" id="SSF161098">
    <property type="entry name" value="MetI-like"/>
    <property type="match status" value="1"/>
</dbReference>
<dbReference type="InterPro" id="IPR035906">
    <property type="entry name" value="MetI-like_sf"/>
</dbReference>
<feature type="transmembrane region" description="Helical" evidence="8">
    <location>
        <begin position="16"/>
        <end position="36"/>
    </location>
</feature>
<dbReference type="RefSeq" id="WP_390258476.1">
    <property type="nucleotide sequence ID" value="NZ_JBHUGH010000001.1"/>
</dbReference>
<evidence type="ECO:0000256" key="6">
    <source>
        <dbReference type="ARBA" id="ARBA00022989"/>
    </source>
</evidence>
<feature type="transmembrane region" description="Helical" evidence="8">
    <location>
        <begin position="105"/>
        <end position="126"/>
    </location>
</feature>
<sequence>MSQFETSRISAGTRSVAWTTICFLVLPITIVFWVSVTDRHYLSLPDERISFQYYRNLFTSQAWLSSIWQSFVIAAISTILAVVMGTLCAIGCWRISNRATEVVRMIMLVPIIIPSIVYALGIYQFWVDLRLLDTYTGLIIAHTVTGIPYVVVTVSTSLAGFDVRLEQAALGLGASLGQTLRRVVMPNIMPGIVSGAIFAFIHSWDELVITLFIAGRRVFTLPRRMWDGINEALDPTMAAVAAILVIVTVALLMFAMMRNRNNT</sequence>
<dbReference type="Proteomes" id="UP001597353">
    <property type="component" value="Unassembled WGS sequence"/>
</dbReference>
<gene>
    <name evidence="10" type="ORF">ACFSGJ_00375</name>
</gene>
<dbReference type="Pfam" id="PF00528">
    <property type="entry name" value="BPD_transp_1"/>
    <property type="match status" value="1"/>
</dbReference>
<evidence type="ECO:0000256" key="7">
    <source>
        <dbReference type="ARBA" id="ARBA00023136"/>
    </source>
</evidence>
<dbReference type="PANTHER" id="PTHR43357:SF4">
    <property type="entry name" value="INNER MEMBRANE ABC TRANSPORTER PERMEASE PROTEIN YDCV"/>
    <property type="match status" value="1"/>
</dbReference>
<dbReference type="PROSITE" id="PS50928">
    <property type="entry name" value="ABC_TM1"/>
    <property type="match status" value="1"/>
</dbReference>
<evidence type="ECO:0000259" key="9">
    <source>
        <dbReference type="PROSITE" id="PS50928"/>
    </source>
</evidence>
<evidence type="ECO:0000256" key="8">
    <source>
        <dbReference type="RuleBase" id="RU363032"/>
    </source>
</evidence>
<protein>
    <submittedName>
        <fullName evidence="10">ABC transporter permease</fullName>
    </submittedName>
</protein>
<feature type="transmembrane region" description="Helical" evidence="8">
    <location>
        <begin position="138"/>
        <end position="161"/>
    </location>
</feature>
<keyword evidence="2 8" id="KW-0813">Transport</keyword>
<dbReference type="PANTHER" id="PTHR43357">
    <property type="entry name" value="INNER MEMBRANE ABC TRANSPORTER PERMEASE PROTEIN YDCV"/>
    <property type="match status" value="1"/>
</dbReference>